<feature type="region of interest" description="Disordered" evidence="2">
    <location>
        <begin position="1"/>
        <end position="34"/>
    </location>
</feature>
<gene>
    <name evidence="4" type="ORF">SK128_005938</name>
</gene>
<dbReference type="EMBL" id="JAXCGZ010021434">
    <property type="protein sequence ID" value="KAK7051156.1"/>
    <property type="molecule type" value="Genomic_DNA"/>
</dbReference>
<dbReference type="Proteomes" id="UP001381693">
    <property type="component" value="Unassembled WGS sequence"/>
</dbReference>
<feature type="compositionally biased region" description="Polar residues" evidence="2">
    <location>
        <begin position="215"/>
        <end position="229"/>
    </location>
</feature>
<evidence type="ECO:0000313" key="4">
    <source>
        <dbReference type="EMBL" id="KAK7051156.1"/>
    </source>
</evidence>
<protein>
    <recommendedName>
        <fullName evidence="3">GAF domain-containing protein</fullName>
    </recommendedName>
</protein>
<feature type="region of interest" description="Disordered" evidence="2">
    <location>
        <begin position="117"/>
        <end position="256"/>
    </location>
</feature>
<sequence>MEGQDEKNGAASDNQTPQQSNPQQIPQSTSPACNQNETVLRDLVGSPRPQAPVPTSVTHNGRVYVHYTSGPSRTAAAIMDSAEVGMDADSLAEDTETTESSATTVVCDSRFFCATPENPDNLDHLDSLDQISGADDNSDLDPQTTTRSLGSTPSPPVSNPSRHNLPNLHEEMRGSSNSSSKTSAKMDSKRNELDAEGPNLSPSPATSPHPEMETDASSIYPQYSVNTDEPPSLRSSSPSLSSGMSASSGQGTTPDFPEEQVAAYLDRHPHVVEKWLRERAPRATLRNLRSGRNHLQTDQLGRSWDSEARDTPTSGSVDLGSVVANYSYPSRKNSISSWISPKSKKSKKVERLTEPELFMELIRDISTELDIDTLCHKILVNVGHLTHADRASLFLSQGPRNARYLVAKLFDVTVDTVLEEALANAAEKEILLPWGVGIVGHVASTKEVINIKDAYQDPRFDASIDRRTGYRTMSVLCMPVCNYEGEVIGVAEIINKKNGTNEFTPQDVEVFRRYLTFCGIGIQNAQLFDMSVREYKRNQLLLQLARGIFEEQTSLDRLVTKIMTEARELLKCLRCSVYLLDPQMKEEENGSARSTNTPETPKVENSVENSESLAIRQSLAPPFEDLMKIP</sequence>
<keyword evidence="1" id="KW-0677">Repeat</keyword>
<evidence type="ECO:0000256" key="2">
    <source>
        <dbReference type="SAM" id="MobiDB-lite"/>
    </source>
</evidence>
<feature type="non-terminal residue" evidence="4">
    <location>
        <position position="630"/>
    </location>
</feature>
<keyword evidence="5" id="KW-1185">Reference proteome</keyword>
<dbReference type="Gene3D" id="3.30.450.40">
    <property type="match status" value="2"/>
</dbReference>
<dbReference type="FunFam" id="3.30.450.40:FF:000004">
    <property type="entry name" value="Phosphodiesterase"/>
    <property type="match status" value="1"/>
</dbReference>
<dbReference type="InterPro" id="IPR029016">
    <property type="entry name" value="GAF-like_dom_sf"/>
</dbReference>
<dbReference type="SMART" id="SM00065">
    <property type="entry name" value="GAF"/>
    <property type="match status" value="1"/>
</dbReference>
<dbReference type="AlphaFoldDB" id="A0AAN8ZQB0"/>
<feature type="compositionally biased region" description="Low complexity" evidence="2">
    <location>
        <begin position="12"/>
        <end position="31"/>
    </location>
</feature>
<feature type="region of interest" description="Disordered" evidence="2">
    <location>
        <begin position="586"/>
        <end position="630"/>
    </location>
</feature>
<evidence type="ECO:0000256" key="1">
    <source>
        <dbReference type="ARBA" id="ARBA00022737"/>
    </source>
</evidence>
<dbReference type="InterPro" id="IPR003018">
    <property type="entry name" value="GAF"/>
</dbReference>
<feature type="compositionally biased region" description="Low complexity" evidence="2">
    <location>
        <begin position="230"/>
        <end position="248"/>
    </location>
</feature>
<accession>A0AAN8ZQB0</accession>
<feature type="compositionally biased region" description="Polar residues" evidence="2">
    <location>
        <begin position="140"/>
        <end position="152"/>
    </location>
</feature>
<name>A0AAN8ZQB0_HALRR</name>
<comment type="caution">
    <text evidence="4">The sequence shown here is derived from an EMBL/GenBank/DDBJ whole genome shotgun (WGS) entry which is preliminary data.</text>
</comment>
<feature type="compositionally biased region" description="Basic and acidic residues" evidence="2">
    <location>
        <begin position="184"/>
        <end position="193"/>
    </location>
</feature>
<dbReference type="SUPFAM" id="SSF55781">
    <property type="entry name" value="GAF domain-like"/>
    <property type="match status" value="2"/>
</dbReference>
<evidence type="ECO:0000259" key="3">
    <source>
        <dbReference type="SMART" id="SM00065"/>
    </source>
</evidence>
<evidence type="ECO:0000313" key="5">
    <source>
        <dbReference type="Proteomes" id="UP001381693"/>
    </source>
</evidence>
<reference evidence="4 5" key="1">
    <citation type="submission" date="2023-11" db="EMBL/GenBank/DDBJ databases">
        <title>Halocaridina rubra genome assembly.</title>
        <authorList>
            <person name="Smith C."/>
        </authorList>
    </citation>
    <scope>NUCLEOTIDE SEQUENCE [LARGE SCALE GENOMIC DNA]</scope>
    <source>
        <strain evidence="4">EP-1</strain>
        <tissue evidence="4">Whole</tissue>
    </source>
</reference>
<feature type="region of interest" description="Disordered" evidence="2">
    <location>
        <begin position="287"/>
        <end position="316"/>
    </location>
</feature>
<feature type="domain" description="GAF" evidence="3">
    <location>
        <begin position="370"/>
        <end position="532"/>
    </location>
</feature>
<organism evidence="4 5">
    <name type="scientific">Halocaridina rubra</name>
    <name type="common">Hawaiian red shrimp</name>
    <dbReference type="NCBI Taxonomy" id="373956"/>
    <lineage>
        <taxon>Eukaryota</taxon>
        <taxon>Metazoa</taxon>
        <taxon>Ecdysozoa</taxon>
        <taxon>Arthropoda</taxon>
        <taxon>Crustacea</taxon>
        <taxon>Multicrustacea</taxon>
        <taxon>Malacostraca</taxon>
        <taxon>Eumalacostraca</taxon>
        <taxon>Eucarida</taxon>
        <taxon>Decapoda</taxon>
        <taxon>Pleocyemata</taxon>
        <taxon>Caridea</taxon>
        <taxon>Atyoidea</taxon>
        <taxon>Atyidae</taxon>
        <taxon>Halocaridina</taxon>
    </lineage>
</organism>
<dbReference type="Pfam" id="PF01590">
    <property type="entry name" value="GAF"/>
    <property type="match status" value="1"/>
</dbReference>
<proteinExistence type="predicted"/>